<gene>
    <name evidence="1" type="ORF">ETB97_005515</name>
</gene>
<sequence length="633" mass="71159">MAEVVCLTLRAPGASSASRDLRALSALKDIYAVSTSQGLNTTPQSRPTAATSAPTAMISSITAGLLRAGGPKLCEIPYNSRSVWNEDIPFDKLRSIVQSWNIRGFTRFVECTPCYDDSAEPIPTLQVCVHPQEDESRENWLNAAQEMHGLLRSYGFEHVTVDIIDWRLEEGPRIFVCEPTDTIFSKWDNVRKRILDSVDVSGFQLLGCYRMGYETCTADCEPTILVTVDPNFERDWNIARQDISNTLNEFELPTVDVQIHKDRNIFCARRRPIQSEINSRYPVHTENGPRVASIGHSVGAQNSDSYGTFGGWLNIRQKPDSEWEPFGLTCRHCVFNHHLKDLQVRGSTAETLKQVGDENPELHNSVSLPGLAQEVDCPSYGEIKRYIGGLKETVSDLKRREPYRTLEELRADGDLADNLKAKWQKLRAPIDTYEAWIVDLHAYCDSKMYRFGEVWAHSGDGTRITTTVMDWALLRPHPTRAYPSNKFGQFADKRDPKSLKLENGFIVHDISLDHHEILHKYGCKTNATISRYNMLATTIFTVAANGKQRATDEHSVLCETEKPYFEPGDSGALIFTESGAMVGMGFGGQVQGQICVFTHVNDLITDIKDQTGVDEVTFYAQEWPSELCEGDQD</sequence>
<dbReference type="AlphaFoldDB" id="A0A8H5ZVH1"/>
<comment type="caution">
    <text evidence="1">The sequence shown here is derived from an EMBL/GenBank/DDBJ whole genome shotgun (WGS) entry which is preliminary data.</text>
</comment>
<proteinExistence type="predicted"/>
<dbReference type="EMBL" id="SPNV01000247">
    <property type="protein sequence ID" value="KAF5857618.1"/>
    <property type="molecule type" value="Genomic_DNA"/>
</dbReference>
<accession>A0A8H5ZVH1</accession>
<evidence type="ECO:0000313" key="2">
    <source>
        <dbReference type="Proteomes" id="UP000541154"/>
    </source>
</evidence>
<organism evidence="1 2">
    <name type="scientific">Petromyces alliaceus</name>
    <name type="common">Aspergillus alliaceus</name>
    <dbReference type="NCBI Taxonomy" id="209559"/>
    <lineage>
        <taxon>Eukaryota</taxon>
        <taxon>Fungi</taxon>
        <taxon>Dikarya</taxon>
        <taxon>Ascomycota</taxon>
        <taxon>Pezizomycotina</taxon>
        <taxon>Eurotiomycetes</taxon>
        <taxon>Eurotiomycetidae</taxon>
        <taxon>Eurotiales</taxon>
        <taxon>Aspergillaceae</taxon>
        <taxon>Aspergillus</taxon>
        <taxon>Aspergillus subgen. Circumdati</taxon>
    </lineage>
</organism>
<protein>
    <submittedName>
        <fullName evidence="1">Uncharacterized protein</fullName>
    </submittedName>
</protein>
<keyword evidence="2" id="KW-1185">Reference proteome</keyword>
<reference evidence="1 2" key="1">
    <citation type="submission" date="2019-04" db="EMBL/GenBank/DDBJ databases">
        <title>Aspergillus burnettii sp. nov., novel species from soil in southeast Queensland.</title>
        <authorList>
            <person name="Gilchrist C.L.M."/>
            <person name="Pitt J.I."/>
            <person name="Lange L."/>
            <person name="Lacey H.J."/>
            <person name="Vuong D."/>
            <person name="Midgley D.J."/>
            <person name="Greenfield P."/>
            <person name="Bradbury M."/>
            <person name="Lacey E."/>
            <person name="Busk P.K."/>
            <person name="Pilgaard B."/>
            <person name="Chooi Y.H."/>
            <person name="Piggott A.M."/>
        </authorList>
    </citation>
    <scope>NUCLEOTIDE SEQUENCE [LARGE SCALE GENOMIC DNA]</scope>
    <source>
        <strain evidence="1 2">FRR 5400</strain>
    </source>
</reference>
<name>A0A8H5ZVH1_PETAA</name>
<evidence type="ECO:0000313" key="1">
    <source>
        <dbReference type="EMBL" id="KAF5857618.1"/>
    </source>
</evidence>
<dbReference type="Proteomes" id="UP000541154">
    <property type="component" value="Unassembled WGS sequence"/>
</dbReference>